<evidence type="ECO:0000313" key="9">
    <source>
        <dbReference type="Proteomes" id="UP001055159"/>
    </source>
</evidence>
<comment type="subcellular location">
    <subcellularLocation>
        <location evidence="1">Cell membrane</location>
        <topology evidence="1">Multi-pass membrane protein</topology>
    </subcellularLocation>
</comment>
<dbReference type="PANTHER" id="PTHR30250">
    <property type="entry name" value="PST FAMILY PREDICTED COLANIC ACID TRANSPORTER"/>
    <property type="match status" value="1"/>
</dbReference>
<dbReference type="Proteomes" id="UP001055159">
    <property type="component" value="Chromosome"/>
</dbReference>
<feature type="transmembrane region" description="Helical" evidence="7">
    <location>
        <begin position="21"/>
        <end position="44"/>
    </location>
</feature>
<evidence type="ECO:0000256" key="2">
    <source>
        <dbReference type="ARBA" id="ARBA00007430"/>
    </source>
</evidence>
<sequence>MLKMTKPREDETRTSAKKAGVITLTGQLAKALVQLAGLIAFSHLLTPRDVGLIGMVAVFLLLGELIRDFGLSQAAIQTAELSHGQASNLFWTNALVGLVMSASLFVAAPAVADLYNEPALSSIAPWIAVTFTINALQMQFQVRLARDFRFLTLTLTDVFSQLAGLVLGLIAALLGAAYWALVVQLLVASATLLVLRAGTARWVPGAPRREAGMSALYMFGLHSGLAQLVQYVASNADSFTIGIRWGAAPLGIYNRAFQIFSAPANQLLAPLTNVALPILSRQRHEGRDFYPLLLKAQIAISAALTFVFAVVGSLSEPLVRLALGSAWRESAPLLSILSIGGAAQALSFMAYWAFLASGNARQLFLHSLVTKPILAVAIVLGSVWGLTGVAWGFSLGLVVSWFISLGWLAKCDGMPARVFLSAGLYVLQSGLVTGAVLWLLNSKFGDHAPSVVILSIGFLAGGAIYATLLCLRKSNRTVFRSVLSPVAARVKPLLQRN</sequence>
<dbReference type="PANTHER" id="PTHR30250:SF10">
    <property type="entry name" value="LIPOPOLYSACCHARIDE BIOSYNTHESIS PROTEIN WZXC"/>
    <property type="match status" value="1"/>
</dbReference>
<evidence type="ECO:0000256" key="1">
    <source>
        <dbReference type="ARBA" id="ARBA00004651"/>
    </source>
</evidence>
<feature type="transmembrane region" description="Helical" evidence="7">
    <location>
        <begin position="118"/>
        <end position="136"/>
    </location>
</feature>
<dbReference type="Pfam" id="PF13440">
    <property type="entry name" value="Polysacc_synt_3"/>
    <property type="match status" value="1"/>
</dbReference>
<feature type="transmembrane region" description="Helical" evidence="7">
    <location>
        <begin position="363"/>
        <end position="384"/>
    </location>
</feature>
<evidence type="ECO:0000313" key="8">
    <source>
        <dbReference type="EMBL" id="ULP38211.1"/>
    </source>
</evidence>
<evidence type="ECO:0000256" key="5">
    <source>
        <dbReference type="ARBA" id="ARBA00022989"/>
    </source>
</evidence>
<dbReference type="RefSeq" id="WP_239735832.1">
    <property type="nucleotide sequence ID" value="NZ_CP092427.2"/>
</dbReference>
<feature type="transmembrane region" description="Helical" evidence="7">
    <location>
        <begin position="334"/>
        <end position="356"/>
    </location>
</feature>
<dbReference type="EMBL" id="CP092427">
    <property type="protein sequence ID" value="ULP38211.1"/>
    <property type="molecule type" value="Genomic_DNA"/>
</dbReference>
<comment type="similarity">
    <text evidence="2">Belongs to the polysaccharide synthase family.</text>
</comment>
<protein>
    <submittedName>
        <fullName evidence="8">Lipopolysaccharide biosynthesis protein</fullName>
    </submittedName>
</protein>
<gene>
    <name evidence="8" type="ORF">MJO55_07220</name>
</gene>
<feature type="transmembrane region" description="Helical" evidence="7">
    <location>
        <begin position="292"/>
        <end position="314"/>
    </location>
</feature>
<name>A0ABY3UJ15_9MYCO</name>
<dbReference type="InterPro" id="IPR050833">
    <property type="entry name" value="Poly_Biosynth_Transport"/>
</dbReference>
<evidence type="ECO:0000256" key="4">
    <source>
        <dbReference type="ARBA" id="ARBA00022692"/>
    </source>
</evidence>
<keyword evidence="9" id="KW-1185">Reference proteome</keyword>
<evidence type="ECO:0000256" key="3">
    <source>
        <dbReference type="ARBA" id="ARBA00022475"/>
    </source>
</evidence>
<dbReference type="CDD" id="cd13127">
    <property type="entry name" value="MATE_tuaB_like"/>
    <property type="match status" value="1"/>
</dbReference>
<proteinExistence type="inferred from homology"/>
<accession>A0ABY3UJ15</accession>
<feature type="transmembrane region" description="Helical" evidence="7">
    <location>
        <begin position="452"/>
        <end position="471"/>
    </location>
</feature>
<organism evidence="8 9">
    <name type="scientific">Mycolicibacterium rufum</name>
    <dbReference type="NCBI Taxonomy" id="318424"/>
    <lineage>
        <taxon>Bacteria</taxon>
        <taxon>Bacillati</taxon>
        <taxon>Actinomycetota</taxon>
        <taxon>Actinomycetes</taxon>
        <taxon>Mycobacteriales</taxon>
        <taxon>Mycobacteriaceae</taxon>
        <taxon>Mycolicibacterium</taxon>
    </lineage>
</organism>
<feature type="transmembrane region" description="Helical" evidence="7">
    <location>
        <begin position="390"/>
        <end position="409"/>
    </location>
</feature>
<feature type="transmembrane region" description="Helical" evidence="7">
    <location>
        <begin position="90"/>
        <end position="112"/>
    </location>
</feature>
<keyword evidence="6 7" id="KW-0472">Membrane</keyword>
<evidence type="ECO:0000256" key="7">
    <source>
        <dbReference type="SAM" id="Phobius"/>
    </source>
</evidence>
<evidence type="ECO:0000256" key="6">
    <source>
        <dbReference type="ARBA" id="ARBA00023136"/>
    </source>
</evidence>
<keyword evidence="5 7" id="KW-1133">Transmembrane helix</keyword>
<keyword evidence="4 7" id="KW-0812">Transmembrane</keyword>
<feature type="transmembrane region" description="Helical" evidence="7">
    <location>
        <begin position="418"/>
        <end position="440"/>
    </location>
</feature>
<keyword evidence="3" id="KW-1003">Cell membrane</keyword>
<reference evidence="8" key="1">
    <citation type="submission" date="2022-08" db="EMBL/GenBank/DDBJ databases">
        <title>Whole genome sequencing of non-tuberculosis mycobacteria type-strains.</title>
        <authorList>
            <person name="Igarashi Y."/>
            <person name="Osugi A."/>
            <person name="Mitarai S."/>
        </authorList>
    </citation>
    <scope>NUCLEOTIDE SEQUENCE</scope>
    <source>
        <strain evidence="8">JCM 16372</strain>
    </source>
</reference>